<proteinExistence type="predicted"/>
<keyword evidence="4" id="KW-1185">Reference proteome</keyword>
<evidence type="ECO:0000256" key="2">
    <source>
        <dbReference type="SAM" id="SignalP"/>
    </source>
</evidence>
<keyword evidence="2" id="KW-0732">Signal</keyword>
<name>A0ABT0QCY3_9FLAO</name>
<evidence type="ECO:0000313" key="4">
    <source>
        <dbReference type="Proteomes" id="UP001165381"/>
    </source>
</evidence>
<dbReference type="EMBL" id="JAMFLZ010000003">
    <property type="protein sequence ID" value="MCL6294842.1"/>
    <property type="molecule type" value="Genomic_DNA"/>
</dbReference>
<feature type="signal peptide" evidence="2">
    <location>
        <begin position="1"/>
        <end position="20"/>
    </location>
</feature>
<reference evidence="3" key="1">
    <citation type="submission" date="2022-05" db="EMBL/GenBank/DDBJ databases">
        <authorList>
            <person name="Park J.-S."/>
        </authorList>
    </citation>
    <scope>NUCLEOTIDE SEQUENCE</scope>
    <source>
        <strain evidence="3">2012CJ34-3</strain>
    </source>
</reference>
<comment type="caution">
    <text evidence="3">The sequence shown here is derived from an EMBL/GenBank/DDBJ whole genome shotgun (WGS) entry which is preliminary data.</text>
</comment>
<feature type="coiled-coil region" evidence="1">
    <location>
        <begin position="287"/>
        <end position="314"/>
    </location>
</feature>
<evidence type="ECO:0000256" key="1">
    <source>
        <dbReference type="SAM" id="Coils"/>
    </source>
</evidence>
<dbReference type="RefSeq" id="WP_249972637.1">
    <property type="nucleotide sequence ID" value="NZ_JAMFLZ010000003.1"/>
</dbReference>
<accession>A0ABT0QCY3</accession>
<protein>
    <submittedName>
        <fullName evidence="3">Tail fiber protein</fullName>
    </submittedName>
</protein>
<gene>
    <name evidence="3" type="ORF">M3P09_07545</name>
</gene>
<keyword evidence="1" id="KW-0175">Coiled coil</keyword>
<feature type="chain" id="PRO_5046900029" evidence="2">
    <location>
        <begin position="21"/>
        <end position="320"/>
    </location>
</feature>
<sequence>MKKILFIISLSLFIVTQFNAQTNTFPTSGNVGIGTTTPSSELEIKSSSNNNSELHINTAADNGISIIRFQDAGQNTWGFLSNYPNIGKFSLHNYQNNSYAYVIDQNGNVGIGTTVPDSKLTVKGHVNIGGDGNYRLKTRHIDGKHYSNSTTHDLHLNWNTGKHVLVGFGGQNSNMYVSGNLGIGTTAPDAKLAVKGNIHTNEVKVDLLGAVAPDYVFYKDYDLKTLNEVENYIAKEGHLPNIPSAKEMETNGLLLKEMNLKLLEKIEELTLYTIQQEKEIRASKNETTALKNEVENQKIINKNLEQRLQKVEALLNTTKQ</sequence>
<evidence type="ECO:0000313" key="3">
    <source>
        <dbReference type="EMBL" id="MCL6294842.1"/>
    </source>
</evidence>
<organism evidence="3 4">
    <name type="scientific">Jejuia spongiicola</name>
    <dbReference type="NCBI Taxonomy" id="2942207"/>
    <lineage>
        <taxon>Bacteria</taxon>
        <taxon>Pseudomonadati</taxon>
        <taxon>Bacteroidota</taxon>
        <taxon>Flavobacteriia</taxon>
        <taxon>Flavobacteriales</taxon>
        <taxon>Flavobacteriaceae</taxon>
        <taxon>Jejuia</taxon>
    </lineage>
</organism>
<dbReference type="Proteomes" id="UP001165381">
    <property type="component" value="Unassembled WGS sequence"/>
</dbReference>